<comment type="caution">
    <text evidence="1">The sequence shown here is derived from an EMBL/GenBank/DDBJ whole genome shotgun (WGS) entry which is preliminary data.</text>
</comment>
<proteinExistence type="predicted"/>
<gene>
    <name evidence="1" type="ORF">CLMAG_58250</name>
</gene>
<name>A0A162QSZ3_9CLOT</name>
<dbReference type="EMBL" id="LWAE01000013">
    <property type="protein sequence ID" value="KZL88921.1"/>
    <property type="molecule type" value="Genomic_DNA"/>
</dbReference>
<organism evidence="1 2">
    <name type="scientific">Clostridium magnum DSM 2767</name>
    <dbReference type="NCBI Taxonomy" id="1121326"/>
    <lineage>
        <taxon>Bacteria</taxon>
        <taxon>Bacillati</taxon>
        <taxon>Bacillota</taxon>
        <taxon>Clostridia</taxon>
        <taxon>Eubacteriales</taxon>
        <taxon>Clostridiaceae</taxon>
        <taxon>Clostridium</taxon>
    </lineage>
</organism>
<evidence type="ECO:0000313" key="1">
    <source>
        <dbReference type="EMBL" id="KZL88921.1"/>
    </source>
</evidence>
<dbReference type="OrthoDB" id="9773571at2"/>
<dbReference type="RefSeq" id="WP_066630453.1">
    <property type="nucleotide sequence ID" value="NZ_FQXL01000030.1"/>
</dbReference>
<keyword evidence="1" id="KW-0808">Transferase</keyword>
<keyword evidence="1" id="KW-0489">Methyltransferase</keyword>
<dbReference type="Gene3D" id="3.40.50.150">
    <property type="entry name" value="Vaccinia Virus protein VP39"/>
    <property type="match status" value="1"/>
</dbReference>
<dbReference type="PATRIC" id="fig|1121326.3.peg.5886"/>
<evidence type="ECO:0000313" key="2">
    <source>
        <dbReference type="Proteomes" id="UP000076603"/>
    </source>
</evidence>
<keyword evidence="2" id="KW-1185">Reference proteome</keyword>
<dbReference type="STRING" id="1121326.CLMAG_58250"/>
<dbReference type="AlphaFoldDB" id="A0A162QSZ3"/>
<dbReference type="InterPro" id="IPR029063">
    <property type="entry name" value="SAM-dependent_MTases_sf"/>
</dbReference>
<sequence>MITVKDLNLLAPYMAKGKVLNMEVKEFGRTRNRGAVREVLLEFEDGTKLTGDLNNPNFKMTKLQGLTTIASYFVRGKYGNNQWRGNFSGLLVKDLIEFYNPKFAIDPMVGGGTSHQVFSEMGVNNLCLDLNPRWGEFDALNMELPCSSDFILWHPPYMAFEGSSMPRYSGVEWGKQKHSSDGSHITDPVEFTKWFNKIQANFYASLRKGGRMAIVMGDSRYRGKYYSMFKNMDMYGTLEQVIIKEQHNCISDSIKYSGAKFIPIQHEYLVIIRKDDNYIFPCHIVKSVNVDIRKSEKITWKTLVQATLENMGGKASVGELYEALSKHQKAKTNNNVREKIRQVLGKYSQEFERVADGVFKLRDLSSRVSSNNLVVQAL</sequence>
<protein>
    <submittedName>
        <fullName evidence="1">DNA methylase</fullName>
    </submittedName>
</protein>
<dbReference type="GO" id="GO:0008168">
    <property type="term" value="F:methyltransferase activity"/>
    <property type="evidence" value="ECO:0007669"/>
    <property type="project" value="UniProtKB-KW"/>
</dbReference>
<reference evidence="1 2" key="1">
    <citation type="submission" date="2016-04" db="EMBL/GenBank/DDBJ databases">
        <title>Genome sequence of Clostridium magnum DSM 2767.</title>
        <authorList>
            <person name="Poehlein A."/>
            <person name="Uhlig R."/>
            <person name="Fischer R."/>
            <person name="Bahl H."/>
            <person name="Daniel R."/>
        </authorList>
    </citation>
    <scope>NUCLEOTIDE SEQUENCE [LARGE SCALE GENOMIC DNA]</scope>
    <source>
        <strain evidence="1 2">DSM 2767</strain>
    </source>
</reference>
<accession>A0A162QSZ3</accession>
<dbReference type="GO" id="GO:0032259">
    <property type="term" value="P:methylation"/>
    <property type="evidence" value="ECO:0007669"/>
    <property type="project" value="UniProtKB-KW"/>
</dbReference>
<dbReference type="Proteomes" id="UP000076603">
    <property type="component" value="Unassembled WGS sequence"/>
</dbReference>
<dbReference type="SUPFAM" id="SSF53335">
    <property type="entry name" value="S-adenosyl-L-methionine-dependent methyltransferases"/>
    <property type="match status" value="1"/>
</dbReference>